<name>A0ABY2XHH3_9GAMM</name>
<dbReference type="SUPFAM" id="SSF102198">
    <property type="entry name" value="Putative cyclase"/>
    <property type="match status" value="1"/>
</dbReference>
<evidence type="ECO:0000313" key="1">
    <source>
        <dbReference type="EMBL" id="TMW11127.1"/>
    </source>
</evidence>
<comment type="caution">
    <text evidence="1">The sequence shown here is derived from an EMBL/GenBank/DDBJ whole genome shotgun (WGS) entry which is preliminary data.</text>
</comment>
<organism evidence="1 2">
    <name type="scientific">Alloalcanivorax gelatiniphagus</name>
    <dbReference type="NCBI Taxonomy" id="1194167"/>
    <lineage>
        <taxon>Bacteria</taxon>
        <taxon>Pseudomonadati</taxon>
        <taxon>Pseudomonadota</taxon>
        <taxon>Gammaproteobacteria</taxon>
        <taxon>Oceanospirillales</taxon>
        <taxon>Alcanivoracaceae</taxon>
        <taxon>Alloalcanivorax</taxon>
    </lineage>
</organism>
<gene>
    <name evidence="1" type="ORF">FGS76_17315</name>
</gene>
<dbReference type="Pfam" id="PF04199">
    <property type="entry name" value="Cyclase"/>
    <property type="match status" value="1"/>
</dbReference>
<proteinExistence type="predicted"/>
<reference evidence="1 2" key="1">
    <citation type="submission" date="2019-05" db="EMBL/GenBank/DDBJ databases">
        <title>Genome of Alcanivorax gelatiniphagus, an oil degrading marine bacteria.</title>
        <authorList>
            <person name="Kwon K.K."/>
        </authorList>
    </citation>
    <scope>NUCLEOTIDE SEQUENCE [LARGE SCALE GENOMIC DNA]</scope>
    <source>
        <strain evidence="1 2">MEBiC 08158</strain>
    </source>
</reference>
<dbReference type="InterPro" id="IPR037175">
    <property type="entry name" value="KFase_sf"/>
</dbReference>
<evidence type="ECO:0000313" key="2">
    <source>
        <dbReference type="Proteomes" id="UP000739180"/>
    </source>
</evidence>
<sequence length="236" mass="26570">MRVKIKHHAHRRSKWLVRALGLPFRLFPKRFAGWADDTITRMGVHSTTHIDAPWHYGPTDDQGNRLDAIEAMPLELCFGPGVVFDMTHKADGDAITVADMEQALARSGATLAPGCIALIRTGRDRFQGSKQYWKVGTGMSGPATEWLIDQGVQVMGIDQWGWDLPFHYQIAKARKERDDALFWEGHLVGRRKPYWQMEQLRGLDQLPACGFDVSVFPLRIKGASAAPARVVAFLYD</sequence>
<dbReference type="PANTHER" id="PTHR31118:SF12">
    <property type="entry name" value="CYCLASE-LIKE PROTEIN 2"/>
    <property type="match status" value="1"/>
</dbReference>
<dbReference type="InterPro" id="IPR007325">
    <property type="entry name" value="KFase/CYL"/>
</dbReference>
<keyword evidence="2" id="KW-1185">Reference proteome</keyword>
<protein>
    <submittedName>
        <fullName evidence="1">Cyclase family protein</fullName>
    </submittedName>
</protein>
<dbReference type="Gene3D" id="3.50.30.50">
    <property type="entry name" value="Putative cyclase"/>
    <property type="match status" value="1"/>
</dbReference>
<dbReference type="Proteomes" id="UP000739180">
    <property type="component" value="Unassembled WGS sequence"/>
</dbReference>
<dbReference type="EMBL" id="VCQT01000045">
    <property type="protein sequence ID" value="TMW11127.1"/>
    <property type="molecule type" value="Genomic_DNA"/>
</dbReference>
<accession>A0ABY2XHH3</accession>
<dbReference type="PANTHER" id="PTHR31118">
    <property type="entry name" value="CYCLASE-LIKE PROTEIN 2"/>
    <property type="match status" value="1"/>
</dbReference>